<evidence type="ECO:0000256" key="5">
    <source>
        <dbReference type="ARBA" id="ARBA00022485"/>
    </source>
</evidence>
<evidence type="ECO:0000256" key="4">
    <source>
        <dbReference type="ARBA" id="ARBA00022432"/>
    </source>
</evidence>
<dbReference type="Pfam" id="PF03313">
    <property type="entry name" value="SDH_alpha"/>
    <property type="match status" value="1"/>
</dbReference>
<dbReference type="Pfam" id="PF03315">
    <property type="entry name" value="SDH_beta"/>
    <property type="match status" value="1"/>
</dbReference>
<evidence type="ECO:0000313" key="15">
    <source>
        <dbReference type="Proteomes" id="UP001596996"/>
    </source>
</evidence>
<evidence type="ECO:0000256" key="3">
    <source>
        <dbReference type="ARBA" id="ARBA00008636"/>
    </source>
</evidence>
<protein>
    <recommendedName>
        <fullName evidence="11">L-serine dehydratase</fullName>
        <ecNumber evidence="11">4.3.1.17</ecNumber>
    </recommendedName>
</protein>
<dbReference type="EC" id="4.3.1.17" evidence="11"/>
<organism evidence="14 15">
    <name type="scientific">Seminibacterium arietis</name>
    <dbReference type="NCBI Taxonomy" id="1173502"/>
    <lineage>
        <taxon>Bacteria</taxon>
        <taxon>Pseudomonadati</taxon>
        <taxon>Pseudomonadota</taxon>
        <taxon>Gammaproteobacteria</taxon>
        <taxon>Pasteurellales</taxon>
        <taxon>Pasteurellaceae</taxon>
        <taxon>Seminibacterium</taxon>
    </lineage>
</organism>
<proteinExistence type="inferred from homology"/>
<evidence type="ECO:0000256" key="6">
    <source>
        <dbReference type="ARBA" id="ARBA00022723"/>
    </source>
</evidence>
<comment type="caution">
    <text evidence="14">The sequence shown here is derived from an EMBL/GenBank/DDBJ whole genome shotgun (WGS) entry which is preliminary data.</text>
</comment>
<evidence type="ECO:0000313" key="14">
    <source>
        <dbReference type="EMBL" id="MFD0965941.1"/>
    </source>
</evidence>
<dbReference type="InterPro" id="IPR005131">
    <property type="entry name" value="Ser_deHydtase_bsu"/>
</dbReference>
<comment type="catalytic activity">
    <reaction evidence="10 11">
        <text>L-serine = pyruvate + NH4(+)</text>
        <dbReference type="Rhea" id="RHEA:19169"/>
        <dbReference type="ChEBI" id="CHEBI:15361"/>
        <dbReference type="ChEBI" id="CHEBI:28938"/>
        <dbReference type="ChEBI" id="CHEBI:33384"/>
        <dbReference type="EC" id="4.3.1.17"/>
    </reaction>
</comment>
<keyword evidence="6 11" id="KW-0479">Metal-binding</keyword>
<evidence type="ECO:0000256" key="7">
    <source>
        <dbReference type="ARBA" id="ARBA00023004"/>
    </source>
</evidence>
<keyword evidence="5 11" id="KW-0004">4Fe-4S</keyword>
<keyword evidence="9 11" id="KW-0456">Lyase</keyword>
<evidence type="ECO:0000256" key="2">
    <source>
        <dbReference type="ARBA" id="ARBA00004742"/>
    </source>
</evidence>
<gene>
    <name evidence="14" type="ORF">ACFQ02_03625</name>
</gene>
<evidence type="ECO:0000256" key="8">
    <source>
        <dbReference type="ARBA" id="ARBA00023014"/>
    </source>
</evidence>
<keyword evidence="8 11" id="KW-0411">Iron-sulfur</keyword>
<comment type="pathway">
    <text evidence="2">Carbohydrate biosynthesis; gluconeogenesis.</text>
</comment>
<dbReference type="EMBL" id="JBHTJN010000008">
    <property type="protein sequence ID" value="MFD0965941.1"/>
    <property type="molecule type" value="Genomic_DNA"/>
</dbReference>
<name>A0ABW3I7M9_9PAST</name>
<feature type="domain" description="Serine dehydratase-like alpha subunit" evidence="12">
    <location>
        <begin position="187"/>
        <end position="452"/>
    </location>
</feature>
<dbReference type="PANTHER" id="PTHR30182:SF1">
    <property type="entry name" value="L-SERINE DEHYDRATASE 1"/>
    <property type="match status" value="1"/>
</dbReference>
<feature type="domain" description="Serine dehydratase beta chain" evidence="13">
    <location>
        <begin position="3"/>
        <end position="159"/>
    </location>
</feature>
<dbReference type="InterPro" id="IPR004644">
    <property type="entry name" value="Fe-S_L-Ser_mono"/>
</dbReference>
<dbReference type="InterPro" id="IPR029009">
    <property type="entry name" value="ASB_dom_sf"/>
</dbReference>
<evidence type="ECO:0000256" key="11">
    <source>
        <dbReference type="RuleBase" id="RU366059"/>
    </source>
</evidence>
<evidence type="ECO:0000259" key="13">
    <source>
        <dbReference type="Pfam" id="PF03315"/>
    </source>
</evidence>
<sequence length="459" mass="50151">MISIFDMFKVGIGPSSSHTVGPMKAGKTFIDELVDSNFLIKTNRLVIDIYGSLSLTGHGHNTDIACIMGVMGYLPDNVDIERIESIIEKIKRDRKIVLAEASPEHSKTIDFNINLHMRFHKTFLPLHENGLTFRAFENGIELLKKTYYSIGGGFIVDEEHFDQTGESDNSVPYPYKNAADLVKHCEEQGLPLSSIVWKNELALHSKQEISDYLAKVWHTMETCIERGLQTEGLLQGPLKVVRRAAALRRRLESQINLTTDPMRVIDWVNMYAFAVNEENAAGGRVVTAPTNGACGIVPAVLAYYGKFIGELTVDIVERYLLVTSVIGSLYKMNASISGAEVGCQGEIGVACSMAAAGLTEIMGGTPLQVCIAAEIAMEHNLGLTCDPVGGQVQVPCIERNAIAAVKAINASRISLLRTSSPRVTLDKVIETMLETGKDMNAKYRETSTGGLAIKIVPCD</sequence>
<keyword evidence="4 11" id="KW-0312">Gluconeogenesis</keyword>
<dbReference type="RefSeq" id="WP_380819453.1">
    <property type="nucleotide sequence ID" value="NZ_JBHTJN010000008.1"/>
</dbReference>
<comment type="similarity">
    <text evidence="3 11">Belongs to the iron-sulfur dependent L-serine dehydratase family.</text>
</comment>
<evidence type="ECO:0000259" key="12">
    <source>
        <dbReference type="Pfam" id="PF03313"/>
    </source>
</evidence>
<dbReference type="NCBIfam" id="TIGR00720">
    <property type="entry name" value="sda_mono"/>
    <property type="match status" value="1"/>
</dbReference>
<evidence type="ECO:0000256" key="9">
    <source>
        <dbReference type="ARBA" id="ARBA00023239"/>
    </source>
</evidence>
<dbReference type="Proteomes" id="UP001596996">
    <property type="component" value="Unassembled WGS sequence"/>
</dbReference>
<evidence type="ECO:0000256" key="1">
    <source>
        <dbReference type="ARBA" id="ARBA00001966"/>
    </source>
</evidence>
<evidence type="ECO:0000256" key="10">
    <source>
        <dbReference type="ARBA" id="ARBA00049406"/>
    </source>
</evidence>
<reference evidence="15" key="1">
    <citation type="journal article" date="2019" name="Int. J. Syst. Evol. Microbiol.">
        <title>The Global Catalogue of Microorganisms (GCM) 10K type strain sequencing project: providing services to taxonomists for standard genome sequencing and annotation.</title>
        <authorList>
            <consortium name="The Broad Institute Genomics Platform"/>
            <consortium name="The Broad Institute Genome Sequencing Center for Infectious Disease"/>
            <person name="Wu L."/>
            <person name="Ma J."/>
        </authorList>
    </citation>
    <scope>NUCLEOTIDE SEQUENCE [LARGE SCALE GENOMIC DNA]</scope>
    <source>
        <strain evidence="15">CCUG 61707</strain>
    </source>
</reference>
<dbReference type="SUPFAM" id="SSF143548">
    <property type="entry name" value="Serine metabolism enzymes domain"/>
    <property type="match status" value="1"/>
</dbReference>
<dbReference type="Gene3D" id="3.30.1330.90">
    <property type="entry name" value="D-3-phosphoglycerate dehydrogenase, domain 3"/>
    <property type="match status" value="1"/>
</dbReference>
<accession>A0ABW3I7M9</accession>
<dbReference type="PANTHER" id="PTHR30182">
    <property type="entry name" value="L-SERINE DEHYDRATASE"/>
    <property type="match status" value="1"/>
</dbReference>
<keyword evidence="15" id="KW-1185">Reference proteome</keyword>
<comment type="cofactor">
    <cofactor evidence="1 11">
        <name>[4Fe-4S] cluster</name>
        <dbReference type="ChEBI" id="CHEBI:49883"/>
    </cofactor>
</comment>
<keyword evidence="7 11" id="KW-0408">Iron</keyword>
<dbReference type="InterPro" id="IPR005130">
    <property type="entry name" value="Ser_deHydtase-like_asu"/>
</dbReference>
<dbReference type="InterPro" id="IPR051318">
    <property type="entry name" value="Fe-S_L-Ser"/>
</dbReference>
<dbReference type="GO" id="GO:0003941">
    <property type="term" value="F:L-serine ammonia-lyase activity"/>
    <property type="evidence" value="ECO:0007669"/>
    <property type="project" value="UniProtKB-EC"/>
</dbReference>